<dbReference type="Gene3D" id="3.40.630.30">
    <property type="match status" value="1"/>
</dbReference>
<evidence type="ECO:0000313" key="3">
    <source>
        <dbReference type="Proteomes" id="UP001582793"/>
    </source>
</evidence>
<dbReference type="GO" id="GO:0016746">
    <property type="term" value="F:acyltransferase activity"/>
    <property type="evidence" value="ECO:0007669"/>
    <property type="project" value="UniProtKB-KW"/>
</dbReference>
<gene>
    <name evidence="2" type="ORF">AAFH96_20990</name>
</gene>
<organism evidence="2 3">
    <name type="scientific">Polymorphospora lycopeni</name>
    <dbReference type="NCBI Taxonomy" id="3140240"/>
    <lineage>
        <taxon>Bacteria</taxon>
        <taxon>Bacillati</taxon>
        <taxon>Actinomycetota</taxon>
        <taxon>Actinomycetes</taxon>
        <taxon>Micromonosporales</taxon>
        <taxon>Micromonosporaceae</taxon>
        <taxon>Polymorphospora</taxon>
    </lineage>
</organism>
<accession>A0ABV5CUH9</accession>
<comment type="caution">
    <text evidence="2">The sequence shown here is derived from an EMBL/GenBank/DDBJ whole genome shotgun (WGS) entry which is preliminary data.</text>
</comment>
<dbReference type="SUPFAM" id="SSF55729">
    <property type="entry name" value="Acyl-CoA N-acyltransferases (Nat)"/>
    <property type="match status" value="1"/>
</dbReference>
<dbReference type="InterPro" id="IPR016181">
    <property type="entry name" value="Acyl_CoA_acyltransferase"/>
</dbReference>
<reference evidence="2 3" key="1">
    <citation type="submission" date="2024-04" db="EMBL/GenBank/DDBJ databases">
        <title>Polymorphospora sp. isolated from Baiyangdian Lake in Xiong'an New Area.</title>
        <authorList>
            <person name="Zhang X."/>
            <person name="Liu J."/>
        </authorList>
    </citation>
    <scope>NUCLEOTIDE SEQUENCE [LARGE SCALE GENOMIC DNA]</scope>
    <source>
        <strain evidence="2 3">2-325</strain>
    </source>
</reference>
<feature type="domain" description="N-acetyltransferase" evidence="1">
    <location>
        <begin position="98"/>
        <end position="179"/>
    </location>
</feature>
<dbReference type="PANTHER" id="PTHR42791:SF1">
    <property type="entry name" value="N-ACETYLTRANSFERASE DOMAIN-CONTAINING PROTEIN"/>
    <property type="match status" value="1"/>
</dbReference>
<sequence>MAALIAEAFAPLPVSDWLVPDRAARRAVLAGNFEIMVEYALTFGLVYVTGDRSAVAVWFPRDGEPPPPPVDYEVRVERVCGEWTDRFLHLDDLFDANHPHEAHHHLAFLAVAPARQGTGSGSALLRHHHARLDAKGMPAYLEASSARSRDLYLRHGYAVGEPFRVPDGTPFWPMWRRPQPPPGR</sequence>
<dbReference type="Proteomes" id="UP001582793">
    <property type="component" value="Unassembled WGS sequence"/>
</dbReference>
<dbReference type="InterPro" id="IPR052523">
    <property type="entry name" value="Trichothecene_AcTrans"/>
</dbReference>
<dbReference type="InterPro" id="IPR000182">
    <property type="entry name" value="GNAT_dom"/>
</dbReference>
<name>A0ABV5CUH9_9ACTN</name>
<evidence type="ECO:0000259" key="1">
    <source>
        <dbReference type="PROSITE" id="PS51186"/>
    </source>
</evidence>
<evidence type="ECO:0000313" key="2">
    <source>
        <dbReference type="EMBL" id="MFB6395565.1"/>
    </source>
</evidence>
<proteinExistence type="predicted"/>
<keyword evidence="2" id="KW-0012">Acyltransferase</keyword>
<protein>
    <submittedName>
        <fullName evidence="2">GNAT family N-acetyltransferase</fullName>
        <ecNumber evidence="2">2.3.1.-</ecNumber>
    </submittedName>
</protein>
<dbReference type="EC" id="2.3.1.-" evidence="2"/>
<dbReference type="PROSITE" id="PS51186">
    <property type="entry name" value="GNAT"/>
    <property type="match status" value="1"/>
</dbReference>
<dbReference type="EMBL" id="JBCGDC010000063">
    <property type="protein sequence ID" value="MFB6395565.1"/>
    <property type="molecule type" value="Genomic_DNA"/>
</dbReference>
<keyword evidence="2" id="KW-0808">Transferase</keyword>
<keyword evidence="3" id="KW-1185">Reference proteome</keyword>
<dbReference type="Pfam" id="PF13673">
    <property type="entry name" value="Acetyltransf_10"/>
    <property type="match status" value="1"/>
</dbReference>
<dbReference type="PANTHER" id="PTHR42791">
    <property type="entry name" value="GNAT FAMILY ACETYLTRANSFERASE"/>
    <property type="match status" value="1"/>
</dbReference>